<sequence length="396" mass="42035">MAATQSEAADSALGQARAEFAILREWAYFDSAGLGLRPERHVAQLRAEIARDLAEPLVTPGTRGGPLKTRLRTDLAELIGAGARDIGLVPTTAHGIHVFTGGYPWRSGDEVICFEGDFSTCIAPFQLLARQGVRLVMAPTGADGRIDIEQLALRITSRTRAVCVSAVNSETGARAPLPEIGALCHERGAWFVVDGIQSLGALQADVERDRIDLLAAQAYKFLLSGAGIGVCYVRPELAAELKPAVAGWHNANRVNEPSAGLPAAVGLADSAVAELCEPGAVSHVLMAGLVASLSLLAEVGPAQIEQHVLGLAVELRHGFADRGFRVLAAGPDDRPSHLVVVELDSLPAGALRRRLVEDNVVGSLRRRGLRFSPHLYNNEADVDRLFCAVDRALAEA</sequence>
<dbReference type="InterPro" id="IPR015422">
    <property type="entry name" value="PyrdxlP-dep_Trfase_small"/>
</dbReference>
<keyword evidence="3" id="KW-0456">Lyase</keyword>
<dbReference type="STRING" id="112413.SAMN05421854_10788"/>
<dbReference type="InterPro" id="IPR000192">
    <property type="entry name" value="Aminotrans_V_dom"/>
</dbReference>
<dbReference type="SUPFAM" id="SSF53383">
    <property type="entry name" value="PLP-dependent transferases"/>
    <property type="match status" value="1"/>
</dbReference>
<evidence type="ECO:0000256" key="1">
    <source>
        <dbReference type="ARBA" id="ARBA00023194"/>
    </source>
</evidence>
<dbReference type="Gene3D" id="3.90.1150.10">
    <property type="entry name" value="Aspartate Aminotransferase, domain 1"/>
    <property type="match status" value="1"/>
</dbReference>
<evidence type="ECO:0000313" key="3">
    <source>
        <dbReference type="EMBL" id="SFP81805.1"/>
    </source>
</evidence>
<feature type="domain" description="Aminotransferase class V" evidence="2">
    <location>
        <begin position="28"/>
        <end position="384"/>
    </location>
</feature>
<dbReference type="InterPro" id="IPR015421">
    <property type="entry name" value="PyrdxlP-dep_Trfase_major"/>
</dbReference>
<proteinExistence type="predicted"/>
<protein>
    <submittedName>
        <fullName evidence="3">Selenocysteine lyase/Cysteine desulfurase</fullName>
    </submittedName>
</protein>
<dbReference type="Proteomes" id="UP000199137">
    <property type="component" value="Unassembled WGS sequence"/>
</dbReference>
<dbReference type="OrthoDB" id="250246at2"/>
<dbReference type="PANTHER" id="PTHR43586:SF15">
    <property type="entry name" value="BLR3095 PROTEIN"/>
    <property type="match status" value="1"/>
</dbReference>
<organism evidence="3 4">
    <name type="scientific">Amycolatopsis rubida</name>
    <dbReference type="NCBI Taxonomy" id="112413"/>
    <lineage>
        <taxon>Bacteria</taxon>
        <taxon>Bacillati</taxon>
        <taxon>Actinomycetota</taxon>
        <taxon>Actinomycetes</taxon>
        <taxon>Pseudonocardiales</taxon>
        <taxon>Pseudonocardiaceae</taxon>
        <taxon>Amycolatopsis</taxon>
    </lineage>
</organism>
<dbReference type="PANTHER" id="PTHR43586">
    <property type="entry name" value="CYSTEINE DESULFURASE"/>
    <property type="match status" value="1"/>
</dbReference>
<dbReference type="Pfam" id="PF00266">
    <property type="entry name" value="Aminotran_5"/>
    <property type="match status" value="1"/>
</dbReference>
<dbReference type="RefSeq" id="WP_093574864.1">
    <property type="nucleotide sequence ID" value="NZ_FOWC01000007.1"/>
</dbReference>
<name>A0A1I5TFJ0_9PSEU</name>
<dbReference type="GO" id="GO:0016829">
    <property type="term" value="F:lyase activity"/>
    <property type="evidence" value="ECO:0007669"/>
    <property type="project" value="UniProtKB-KW"/>
</dbReference>
<dbReference type="AlphaFoldDB" id="A0A1I5TFJ0"/>
<reference evidence="4" key="1">
    <citation type="submission" date="2016-10" db="EMBL/GenBank/DDBJ databases">
        <authorList>
            <person name="Varghese N."/>
            <person name="Submissions S."/>
        </authorList>
    </citation>
    <scope>NUCLEOTIDE SEQUENCE [LARGE SCALE GENOMIC DNA]</scope>
    <source>
        <strain evidence="4">DSM 44637</strain>
    </source>
</reference>
<evidence type="ECO:0000313" key="4">
    <source>
        <dbReference type="Proteomes" id="UP000199137"/>
    </source>
</evidence>
<keyword evidence="1" id="KW-0045">Antibiotic biosynthesis</keyword>
<gene>
    <name evidence="3" type="ORF">SAMN05421854_10788</name>
</gene>
<dbReference type="GO" id="GO:0017000">
    <property type="term" value="P:antibiotic biosynthetic process"/>
    <property type="evidence" value="ECO:0007669"/>
    <property type="project" value="UniProtKB-KW"/>
</dbReference>
<dbReference type="EMBL" id="FOWC01000007">
    <property type="protein sequence ID" value="SFP81805.1"/>
    <property type="molecule type" value="Genomic_DNA"/>
</dbReference>
<dbReference type="Gene3D" id="3.40.640.10">
    <property type="entry name" value="Type I PLP-dependent aspartate aminotransferase-like (Major domain)"/>
    <property type="match status" value="1"/>
</dbReference>
<dbReference type="InterPro" id="IPR015424">
    <property type="entry name" value="PyrdxlP-dep_Trfase"/>
</dbReference>
<evidence type="ECO:0000259" key="2">
    <source>
        <dbReference type="Pfam" id="PF00266"/>
    </source>
</evidence>
<accession>A0A1I5TFJ0</accession>